<gene>
    <name evidence="2" type="ORF">ZIOFF_008993</name>
</gene>
<dbReference type="GO" id="GO:0009910">
    <property type="term" value="P:negative regulation of flower development"/>
    <property type="evidence" value="ECO:0007669"/>
    <property type="project" value="InterPro"/>
</dbReference>
<dbReference type="GO" id="GO:0045892">
    <property type="term" value="P:negative regulation of DNA-templated transcription"/>
    <property type="evidence" value="ECO:0007669"/>
    <property type="project" value="InterPro"/>
</dbReference>
<feature type="compositionally biased region" description="Basic and acidic residues" evidence="1">
    <location>
        <begin position="1"/>
        <end position="13"/>
    </location>
</feature>
<sequence>MEASLKELLDEGKQSLPRTDNEEDSEICNHFTIRGYVAGARERDVKTCWPLFMPNNESSNTPSNKLPLLHVSKFKRWNCVNCLHTNCTSEDRTGNADLGVLDNRKTKKENSLSFLNSNAKRSFSRPKNFAENIIPGERLVSDSSTDINRVEFNPDPCHGKKANRFTREDVARTGLQKCIYRNFRSKENQDWSCKPTSSVAGDEFREGMGLRRKIVASKDKCLSAFRYHDASHAVCDKPNGGSNIGGPDGFHRDSEGITVKTKVNVKPDGKHKDCKKMFEAELGALGDNALTSVAVDYHPVNFEQRKFGASYCKMGLSSSMNCCPLQDSVSGDSHGKVNHKKVRKVRFIDDIMKSEELHVSKKICTFKGHRETYGVDNNQGFNALKSAAQLGDLSSTPCNDGLEVNQNKEEELSLIHWLKKVSKKLVTDDSHIKKVLHEKEHVKIQEINNNAGIYDSKQNGNGTNPLRQCLKVGKHKKKQVVEKEKKVLLVNSNDNCFIPQERDWISRGAIMKKAHTGNTIPNMGRINSASSFPPALGNLDSSSDTKSRRKKVSHVKCRDSSQVKWSEKEMVKKQKTAKAVEKETLDDIPMDIVELLAKKQHERNLMNAHVTCKNKHELSIAQGKIRQGFDSYASGHCEDKVSNAKYNSYAKPNDTGYAIPIASCINQNAECGASKSEHRKQILIDLNQQATEFLTIPQYDGHRSCATDFVDDSKKIYPFQGSWDQMRLQDLESYQKYQGFSAPCSSRTTHHFLSSPFMDRKYGVDLRNIEPCCNHGKVVPYDSLFDRFQPTVSQESEVSERMNLIGSCFVSGGGTSRQSTNGTQMARSYLMEGRSRLHSGSVVPTDLHTNETVPALHLLRLVDQAAHSVASWDLNFTGNVQNSILNHPPEILGMKVGLQIRETPENPCAAAYSTCDQNEGNFSRPYRPVPRIGDLGSLLQKEIMSQSNSSSLGYKDWYFNKLPSFCIGEREKMHASSEITKSSLSANVNNKKNTEAGDSFLHKFGIGQASISKMDELVQLVRHDCGTVNCIINQNPADFSLPDDDNVYMRVIEDQSSKCIFPQHRIENTFPQRSSLYQTHHDRKKWPAAKLPVVKG</sequence>
<dbReference type="PANTHER" id="PTHR35504">
    <property type="entry name" value="PROTEIN EMBRYONIC FLOWER 1"/>
    <property type="match status" value="1"/>
</dbReference>
<evidence type="ECO:0000313" key="3">
    <source>
        <dbReference type="Proteomes" id="UP000734854"/>
    </source>
</evidence>
<dbReference type="InterPro" id="IPR034583">
    <property type="entry name" value="EMF1"/>
</dbReference>
<dbReference type="Proteomes" id="UP000734854">
    <property type="component" value="Unassembled WGS sequence"/>
</dbReference>
<evidence type="ECO:0000313" key="2">
    <source>
        <dbReference type="EMBL" id="KAG6526906.1"/>
    </source>
</evidence>
<protein>
    <recommendedName>
        <fullName evidence="4">Embryonic flower 1</fullName>
    </recommendedName>
</protein>
<dbReference type="EMBL" id="JACMSC010000003">
    <property type="protein sequence ID" value="KAG6526906.1"/>
    <property type="molecule type" value="Genomic_DNA"/>
</dbReference>
<evidence type="ECO:0008006" key="4">
    <source>
        <dbReference type="Google" id="ProtNLM"/>
    </source>
</evidence>
<reference evidence="2 3" key="1">
    <citation type="submission" date="2020-08" db="EMBL/GenBank/DDBJ databases">
        <title>Plant Genome Project.</title>
        <authorList>
            <person name="Zhang R.-G."/>
        </authorList>
    </citation>
    <scope>NUCLEOTIDE SEQUENCE [LARGE SCALE GENOMIC DNA]</scope>
    <source>
        <tissue evidence="2">Rhizome</tissue>
    </source>
</reference>
<comment type="caution">
    <text evidence="2">The sequence shown here is derived from an EMBL/GenBank/DDBJ whole genome shotgun (WGS) entry which is preliminary data.</text>
</comment>
<dbReference type="OrthoDB" id="754229at2759"/>
<keyword evidence="3" id="KW-1185">Reference proteome</keyword>
<organism evidence="2 3">
    <name type="scientific">Zingiber officinale</name>
    <name type="common">Ginger</name>
    <name type="synonym">Amomum zingiber</name>
    <dbReference type="NCBI Taxonomy" id="94328"/>
    <lineage>
        <taxon>Eukaryota</taxon>
        <taxon>Viridiplantae</taxon>
        <taxon>Streptophyta</taxon>
        <taxon>Embryophyta</taxon>
        <taxon>Tracheophyta</taxon>
        <taxon>Spermatophyta</taxon>
        <taxon>Magnoliopsida</taxon>
        <taxon>Liliopsida</taxon>
        <taxon>Zingiberales</taxon>
        <taxon>Zingiberaceae</taxon>
        <taxon>Zingiber</taxon>
    </lineage>
</organism>
<dbReference type="AlphaFoldDB" id="A0A8J5LIC3"/>
<name>A0A8J5LIC3_ZINOF</name>
<feature type="region of interest" description="Disordered" evidence="1">
    <location>
        <begin position="1"/>
        <end position="21"/>
    </location>
</feature>
<proteinExistence type="predicted"/>
<dbReference type="PANTHER" id="PTHR35504:SF1">
    <property type="entry name" value="PROTEIN EMBRYONIC FLOWER 1"/>
    <property type="match status" value="1"/>
</dbReference>
<dbReference type="GO" id="GO:0048367">
    <property type="term" value="P:shoot system development"/>
    <property type="evidence" value="ECO:0007669"/>
    <property type="project" value="InterPro"/>
</dbReference>
<feature type="region of interest" description="Disordered" evidence="1">
    <location>
        <begin position="532"/>
        <end position="551"/>
    </location>
</feature>
<evidence type="ECO:0000256" key="1">
    <source>
        <dbReference type="SAM" id="MobiDB-lite"/>
    </source>
</evidence>
<accession>A0A8J5LIC3</accession>